<feature type="compositionally biased region" description="Low complexity" evidence="1">
    <location>
        <begin position="52"/>
        <end position="66"/>
    </location>
</feature>
<accession>A0A6I5N123</accession>
<evidence type="ECO:0000313" key="5">
    <source>
        <dbReference type="Proteomes" id="UP000469292"/>
    </source>
</evidence>
<reference evidence="4 5" key="1">
    <citation type="submission" date="2019-09" db="EMBL/GenBank/DDBJ databases">
        <title>Phylogenetic characterization of a novel taxon of the genus Bifidobacterium: Bifidobacterium choloepi sp. nov.</title>
        <authorList>
            <person name="Modesto M."/>
            <person name="Satti M."/>
        </authorList>
    </citation>
    <scope>NUCLEOTIDE SEQUENCE [LARGE SCALE GENOMIC DNA]</scope>
    <source>
        <strain evidence="4 5">BRDM6</strain>
    </source>
</reference>
<feature type="transmembrane region" description="Helical" evidence="2">
    <location>
        <begin position="225"/>
        <end position="244"/>
    </location>
</feature>
<keyword evidence="2" id="KW-0472">Membrane</keyword>
<feature type="compositionally biased region" description="Polar residues" evidence="1">
    <location>
        <begin position="1"/>
        <end position="11"/>
    </location>
</feature>
<dbReference type="InterPro" id="IPR000326">
    <property type="entry name" value="PAP2/HPO"/>
</dbReference>
<evidence type="ECO:0000256" key="1">
    <source>
        <dbReference type="SAM" id="MobiDB-lite"/>
    </source>
</evidence>
<proteinExistence type="predicted"/>
<dbReference type="AlphaFoldDB" id="A0A6I5N123"/>
<keyword evidence="2" id="KW-0812">Transmembrane</keyword>
<evidence type="ECO:0000259" key="3">
    <source>
        <dbReference type="SMART" id="SM00014"/>
    </source>
</evidence>
<feature type="region of interest" description="Disordered" evidence="1">
    <location>
        <begin position="1"/>
        <end position="81"/>
    </location>
</feature>
<feature type="transmembrane region" description="Helical" evidence="2">
    <location>
        <begin position="185"/>
        <end position="205"/>
    </location>
</feature>
<feature type="compositionally biased region" description="Basic and acidic residues" evidence="1">
    <location>
        <begin position="39"/>
        <end position="49"/>
    </location>
</feature>
<evidence type="ECO:0000313" key="4">
    <source>
        <dbReference type="EMBL" id="NEG69825.1"/>
    </source>
</evidence>
<feature type="transmembrane region" description="Helical" evidence="2">
    <location>
        <begin position="315"/>
        <end position="336"/>
    </location>
</feature>
<feature type="transmembrane region" description="Helical" evidence="2">
    <location>
        <begin position="356"/>
        <end position="375"/>
    </location>
</feature>
<dbReference type="InterPro" id="IPR036938">
    <property type="entry name" value="PAP2/HPO_sf"/>
</dbReference>
<feature type="transmembrane region" description="Helical" evidence="2">
    <location>
        <begin position="278"/>
        <end position="295"/>
    </location>
</feature>
<protein>
    <submittedName>
        <fullName evidence="4">Phosphatase PAP2 family protein</fullName>
    </submittedName>
</protein>
<feature type="transmembrane region" description="Helical" evidence="2">
    <location>
        <begin position="251"/>
        <end position="272"/>
    </location>
</feature>
<organism evidence="4 5">
    <name type="scientific">Bifidobacterium choloepi</name>
    <dbReference type="NCBI Taxonomy" id="2614131"/>
    <lineage>
        <taxon>Bacteria</taxon>
        <taxon>Bacillati</taxon>
        <taxon>Actinomycetota</taxon>
        <taxon>Actinomycetes</taxon>
        <taxon>Bifidobacteriales</taxon>
        <taxon>Bifidobacteriaceae</taxon>
        <taxon>Bifidobacterium</taxon>
    </lineage>
</organism>
<dbReference type="Gene3D" id="1.20.144.10">
    <property type="entry name" value="Phosphatidic acid phosphatase type 2/haloperoxidase"/>
    <property type="match status" value="1"/>
</dbReference>
<dbReference type="Pfam" id="PF01569">
    <property type="entry name" value="PAP2"/>
    <property type="match status" value="1"/>
</dbReference>
<dbReference type="SMART" id="SM00014">
    <property type="entry name" value="acidPPc"/>
    <property type="match status" value="1"/>
</dbReference>
<dbReference type="SUPFAM" id="SSF48317">
    <property type="entry name" value="Acid phosphatase/Vanadium-dependent haloperoxidase"/>
    <property type="match status" value="1"/>
</dbReference>
<gene>
    <name evidence="4" type="ORF">F6S87_04245</name>
</gene>
<feature type="transmembrane region" description="Helical" evidence="2">
    <location>
        <begin position="157"/>
        <end position="178"/>
    </location>
</feature>
<dbReference type="Proteomes" id="UP000469292">
    <property type="component" value="Unassembled WGS sequence"/>
</dbReference>
<evidence type="ECO:0000256" key="2">
    <source>
        <dbReference type="SAM" id="Phobius"/>
    </source>
</evidence>
<feature type="transmembrane region" description="Helical" evidence="2">
    <location>
        <begin position="105"/>
        <end position="125"/>
    </location>
</feature>
<keyword evidence="2" id="KW-1133">Transmembrane helix</keyword>
<comment type="caution">
    <text evidence="4">The sequence shown here is derived from an EMBL/GenBank/DDBJ whole genome shotgun (WGS) entry which is preliminary data.</text>
</comment>
<keyword evidence="5" id="KW-1185">Reference proteome</keyword>
<dbReference type="EMBL" id="VYSG01000001">
    <property type="protein sequence ID" value="NEG69825.1"/>
    <property type="molecule type" value="Genomic_DNA"/>
</dbReference>
<name>A0A6I5N123_9BIFI</name>
<sequence length="398" mass="41320">MSSSEETQMAQQKDESPKSGAPASGDSTSGAPAPLWQPIEERHDARTEVDPSADASVSGGSASDRSTGQPGPDRSVFTDESLGDDLDEGLAQVDPLANRPRVSSIVLCAVFAVLFAALAALAYWLGIRTVTGQSYEDEVITTYAGIVPDFLAVPQAIVGKSAVVIAAATLLGLIALLVVLVRRRWWLLGQLIAFAAVCFIAAKVLKPLLPRPFLINVESSTVNSAPSGHTMLAAAAGLALLCAVPHAWRAACAVISTLVAVSVGCSVIVDQWHRPVDVIMAMLITGALMMVALAFTRGSGMDRPGQRVSSPSIQIVAAALITGGLCCWAYAAYIIWQIQIGLQLSASWTASGAASSATALVVGTACVVNGMVLMMRQITAAPLTRLGLLGAPPAPPRR</sequence>
<feature type="domain" description="Phosphatidic acid phosphatase type 2/haloperoxidase" evidence="3">
    <location>
        <begin position="187"/>
        <end position="293"/>
    </location>
</feature>